<feature type="transmembrane region" description="Helical" evidence="10">
    <location>
        <begin position="56"/>
        <end position="74"/>
    </location>
</feature>
<keyword evidence="9 10" id="KW-0275">Fatty acid biosynthesis</keyword>
<keyword evidence="13" id="KW-1185">Reference proteome</keyword>
<comment type="similarity">
    <text evidence="10">Belongs to the ELO family.</text>
</comment>
<dbReference type="GO" id="GO:0019367">
    <property type="term" value="P:fatty acid elongation, saturated fatty acid"/>
    <property type="evidence" value="ECO:0007669"/>
    <property type="project" value="TreeGrafter"/>
</dbReference>
<evidence type="ECO:0000256" key="5">
    <source>
        <dbReference type="ARBA" id="ARBA00022832"/>
    </source>
</evidence>
<keyword evidence="8 10" id="KW-0472">Membrane</keyword>
<evidence type="ECO:0000256" key="4">
    <source>
        <dbReference type="ARBA" id="ARBA00022692"/>
    </source>
</evidence>
<evidence type="ECO:0000256" key="2">
    <source>
        <dbReference type="ARBA" id="ARBA00022516"/>
    </source>
</evidence>
<dbReference type="Pfam" id="PF01151">
    <property type="entry name" value="ELO"/>
    <property type="match status" value="1"/>
</dbReference>
<dbReference type="GO" id="GO:0034626">
    <property type="term" value="P:fatty acid elongation, polyunsaturated fatty acid"/>
    <property type="evidence" value="ECO:0007669"/>
    <property type="project" value="TreeGrafter"/>
</dbReference>
<feature type="compositionally biased region" description="Polar residues" evidence="11">
    <location>
        <begin position="488"/>
        <end position="497"/>
    </location>
</feature>
<evidence type="ECO:0000256" key="3">
    <source>
        <dbReference type="ARBA" id="ARBA00022679"/>
    </source>
</evidence>
<name>A0A6A6VKA0_9PLEO</name>
<dbReference type="EC" id="2.3.1.-" evidence="10"/>
<feature type="transmembrane region" description="Helical" evidence="10">
    <location>
        <begin position="411"/>
        <end position="432"/>
    </location>
</feature>
<dbReference type="GO" id="GO:0030148">
    <property type="term" value="P:sphingolipid biosynthetic process"/>
    <property type="evidence" value="ECO:0007669"/>
    <property type="project" value="TreeGrafter"/>
</dbReference>
<feature type="transmembrane region" description="Helical" evidence="10">
    <location>
        <begin position="192"/>
        <end position="211"/>
    </location>
</feature>
<dbReference type="InterPro" id="IPR002076">
    <property type="entry name" value="ELO_fam"/>
</dbReference>
<dbReference type="GO" id="GO:0042761">
    <property type="term" value="P:very long-chain fatty acid biosynthetic process"/>
    <property type="evidence" value="ECO:0007669"/>
    <property type="project" value="TreeGrafter"/>
</dbReference>
<evidence type="ECO:0000256" key="11">
    <source>
        <dbReference type="SAM" id="MobiDB-lite"/>
    </source>
</evidence>
<protein>
    <recommendedName>
        <fullName evidence="10">Elongation of fatty acids protein</fullName>
        <ecNumber evidence="10">2.3.1.-</ecNumber>
    </recommendedName>
</protein>
<dbReference type="PANTHER" id="PTHR11157:SF169">
    <property type="entry name" value="ELONGATION OF FATTY ACIDS PROTEIN"/>
    <property type="match status" value="1"/>
</dbReference>
<dbReference type="GO" id="GO:0005789">
    <property type="term" value="C:endoplasmic reticulum membrane"/>
    <property type="evidence" value="ECO:0007669"/>
    <property type="project" value="TreeGrafter"/>
</dbReference>
<evidence type="ECO:0000256" key="8">
    <source>
        <dbReference type="ARBA" id="ARBA00023136"/>
    </source>
</evidence>
<keyword evidence="7 10" id="KW-0443">Lipid metabolism</keyword>
<feature type="region of interest" description="Disordered" evidence="11">
    <location>
        <begin position="525"/>
        <end position="587"/>
    </location>
</feature>
<feature type="transmembrane region" description="Helical" evidence="10">
    <location>
        <begin position="278"/>
        <end position="299"/>
    </location>
</feature>
<keyword evidence="3 10" id="KW-0808">Transferase</keyword>
<comment type="subcellular location">
    <subcellularLocation>
        <location evidence="1">Membrane</location>
        <topology evidence="1">Multi-pass membrane protein</topology>
    </subcellularLocation>
</comment>
<keyword evidence="5 10" id="KW-0276">Fatty acid metabolism</keyword>
<dbReference type="EMBL" id="MU006566">
    <property type="protein sequence ID" value="KAF2749557.1"/>
    <property type="molecule type" value="Genomic_DNA"/>
</dbReference>
<dbReference type="OrthoDB" id="10259681at2759"/>
<feature type="compositionally biased region" description="Basic residues" evidence="11">
    <location>
        <begin position="575"/>
        <end position="587"/>
    </location>
</feature>
<reference evidence="12" key="1">
    <citation type="journal article" date="2020" name="Stud. Mycol.">
        <title>101 Dothideomycetes genomes: a test case for predicting lifestyles and emergence of pathogens.</title>
        <authorList>
            <person name="Haridas S."/>
            <person name="Albert R."/>
            <person name="Binder M."/>
            <person name="Bloem J."/>
            <person name="Labutti K."/>
            <person name="Salamov A."/>
            <person name="Andreopoulos B."/>
            <person name="Baker S."/>
            <person name="Barry K."/>
            <person name="Bills G."/>
            <person name="Bluhm B."/>
            <person name="Cannon C."/>
            <person name="Castanera R."/>
            <person name="Culley D."/>
            <person name="Daum C."/>
            <person name="Ezra D."/>
            <person name="Gonzalez J."/>
            <person name="Henrissat B."/>
            <person name="Kuo A."/>
            <person name="Liang C."/>
            <person name="Lipzen A."/>
            <person name="Lutzoni F."/>
            <person name="Magnuson J."/>
            <person name="Mondo S."/>
            <person name="Nolan M."/>
            <person name="Ohm R."/>
            <person name="Pangilinan J."/>
            <person name="Park H.-J."/>
            <person name="Ramirez L."/>
            <person name="Alfaro M."/>
            <person name="Sun H."/>
            <person name="Tritt A."/>
            <person name="Yoshinaga Y."/>
            <person name="Zwiers L.-H."/>
            <person name="Turgeon B."/>
            <person name="Goodwin S."/>
            <person name="Spatafora J."/>
            <person name="Crous P."/>
            <person name="Grigoriev I."/>
        </authorList>
    </citation>
    <scope>NUCLEOTIDE SEQUENCE</scope>
    <source>
        <strain evidence="12">CBS 119925</strain>
    </source>
</reference>
<comment type="catalytic activity">
    <reaction evidence="10">
        <text>an acyl-CoA + malonyl-CoA + H(+) = a 3-oxoacyl-CoA + CO2 + CoA</text>
        <dbReference type="Rhea" id="RHEA:50252"/>
        <dbReference type="ChEBI" id="CHEBI:15378"/>
        <dbReference type="ChEBI" id="CHEBI:16526"/>
        <dbReference type="ChEBI" id="CHEBI:57287"/>
        <dbReference type="ChEBI" id="CHEBI:57384"/>
        <dbReference type="ChEBI" id="CHEBI:58342"/>
        <dbReference type="ChEBI" id="CHEBI:90726"/>
    </reaction>
    <physiologicalReaction direction="left-to-right" evidence="10">
        <dbReference type="Rhea" id="RHEA:50253"/>
    </physiologicalReaction>
</comment>
<evidence type="ECO:0000256" key="10">
    <source>
        <dbReference type="RuleBase" id="RU361115"/>
    </source>
</evidence>
<gene>
    <name evidence="12" type="ORF">M011DRAFT_457002</name>
</gene>
<organism evidence="12 13">
    <name type="scientific">Sporormia fimetaria CBS 119925</name>
    <dbReference type="NCBI Taxonomy" id="1340428"/>
    <lineage>
        <taxon>Eukaryota</taxon>
        <taxon>Fungi</taxon>
        <taxon>Dikarya</taxon>
        <taxon>Ascomycota</taxon>
        <taxon>Pezizomycotina</taxon>
        <taxon>Dothideomycetes</taxon>
        <taxon>Pleosporomycetidae</taxon>
        <taxon>Pleosporales</taxon>
        <taxon>Sporormiaceae</taxon>
        <taxon>Sporormia</taxon>
    </lineage>
</organism>
<dbReference type="AlphaFoldDB" id="A0A6A6VKA0"/>
<keyword evidence="6 10" id="KW-1133">Transmembrane helix</keyword>
<accession>A0A6A6VKA0</accession>
<dbReference type="GO" id="GO:0034625">
    <property type="term" value="P:fatty acid elongation, monounsaturated fatty acid"/>
    <property type="evidence" value="ECO:0007669"/>
    <property type="project" value="TreeGrafter"/>
</dbReference>
<dbReference type="PANTHER" id="PTHR11157">
    <property type="entry name" value="FATTY ACID ACYL TRANSFERASE-RELATED"/>
    <property type="match status" value="1"/>
</dbReference>
<evidence type="ECO:0000256" key="9">
    <source>
        <dbReference type="ARBA" id="ARBA00023160"/>
    </source>
</evidence>
<feature type="compositionally biased region" description="Basic and acidic residues" evidence="11">
    <location>
        <begin position="525"/>
        <end position="540"/>
    </location>
</feature>
<proteinExistence type="inferred from homology"/>
<evidence type="ECO:0000313" key="13">
    <source>
        <dbReference type="Proteomes" id="UP000799440"/>
    </source>
</evidence>
<feature type="transmembrane region" description="Helical" evidence="10">
    <location>
        <begin position="95"/>
        <end position="116"/>
    </location>
</feature>
<evidence type="ECO:0000256" key="6">
    <source>
        <dbReference type="ARBA" id="ARBA00022989"/>
    </source>
</evidence>
<keyword evidence="4 10" id="KW-0812">Transmembrane</keyword>
<evidence type="ECO:0000256" key="1">
    <source>
        <dbReference type="ARBA" id="ARBA00004141"/>
    </source>
</evidence>
<evidence type="ECO:0000256" key="7">
    <source>
        <dbReference type="ARBA" id="ARBA00023098"/>
    </source>
</evidence>
<evidence type="ECO:0000313" key="12">
    <source>
        <dbReference type="EMBL" id="KAF2749557.1"/>
    </source>
</evidence>
<dbReference type="Proteomes" id="UP000799440">
    <property type="component" value="Unassembled WGS sequence"/>
</dbReference>
<dbReference type="GO" id="GO:0009922">
    <property type="term" value="F:fatty acid elongase activity"/>
    <property type="evidence" value="ECO:0007669"/>
    <property type="project" value="InterPro"/>
</dbReference>
<keyword evidence="2 10" id="KW-0444">Lipid biosynthesis</keyword>
<feature type="region of interest" description="Disordered" evidence="11">
    <location>
        <begin position="469"/>
        <end position="504"/>
    </location>
</feature>
<sequence length="587" mass="64407">MSGAGPSLHPVDFPSWTVLKFPPAPLPEPIPPPFEQPSLRTPFAIPEHIFKGALDYRVPITIASVYATTVVLVNQYNRRHGNKPWAISKTRAFKAFVILHNVFLAVYSALTCYAMFQGLRRTFPHYSERNAFVGTVDALCKIQGPRGLGNAAVYDTDLNQWVTKNANVHMGPNGAPDPTDVGRMWNEGLAFWGWWFYLSKFYEVLDTVIILAKGKRSSTLQTYHHTGAMLCMWAGIRYMAGPIWVFVLVNSFIHAMMYTYYTVAALRIRVPQAVKRTLTSLQIAQFLLGGSLAGAHLFLSYTVPVSTPYKIVETIISTPIAAATPIVESLSSPAAAATATGAAVAFLRKMIYRAAGEEGLAENVPYTGDAIVSPIGHHEQAGQVQKDVHTRYVYRTEYQSVPCIDTSGQAFAVYLNVIYLAPLTFLFMRFFVKSYLRRTSPNNKHMTHHNAIAKSSVDAIHGVGRELETLGKAPDSDSDVANGRGRPQRQNTAQRIASLSPGDRDFVESVKRKAAQKLEELGDGIEASKEKAKQMAKEIADSATKSSSDAVEPNNEITGVVATSGIQDVEQPKGNGKKNKKKANGKA</sequence>